<proteinExistence type="predicted"/>
<dbReference type="AlphaFoldDB" id="A0A7W5GE60"/>
<sequence>MSTPAFPQTPSEPGAPSPGEPVAPTPSEPTAPTPAEPTIPLPPETAPAPSSSDDAADASPQEDDTSAVGSAEMHADNAVEQDVIDSVDPGGSPD</sequence>
<evidence type="ECO:0000313" key="3">
    <source>
        <dbReference type="Proteomes" id="UP000543579"/>
    </source>
</evidence>
<feature type="region of interest" description="Disordered" evidence="1">
    <location>
        <begin position="1"/>
        <end position="94"/>
    </location>
</feature>
<evidence type="ECO:0000256" key="1">
    <source>
        <dbReference type="SAM" id="MobiDB-lite"/>
    </source>
</evidence>
<comment type="caution">
    <text evidence="2">The sequence shown here is derived from an EMBL/GenBank/DDBJ whole genome shotgun (WGS) entry which is preliminary data.</text>
</comment>
<name>A0A7W5GE60_9MICO</name>
<protein>
    <submittedName>
        <fullName evidence="2">Uncharacterized protein</fullName>
    </submittedName>
</protein>
<evidence type="ECO:0000313" key="2">
    <source>
        <dbReference type="EMBL" id="MBB3156656.1"/>
    </source>
</evidence>
<gene>
    <name evidence="2" type="ORF">FHS07_000340</name>
</gene>
<reference evidence="2 3" key="1">
    <citation type="submission" date="2020-08" db="EMBL/GenBank/DDBJ databases">
        <title>Genomic Encyclopedia of Type Strains, Phase III (KMG-III): the genomes of soil and plant-associated and newly described type strains.</title>
        <authorList>
            <person name="Whitman W."/>
        </authorList>
    </citation>
    <scope>NUCLEOTIDE SEQUENCE [LARGE SCALE GENOMIC DNA]</scope>
    <source>
        <strain evidence="2 3">CECT 8356</strain>
    </source>
</reference>
<dbReference type="EMBL" id="JACHXY010000001">
    <property type="protein sequence ID" value="MBB3156656.1"/>
    <property type="molecule type" value="Genomic_DNA"/>
</dbReference>
<feature type="compositionally biased region" description="Acidic residues" evidence="1">
    <location>
        <begin position="54"/>
        <end position="65"/>
    </location>
</feature>
<dbReference type="Proteomes" id="UP000543579">
    <property type="component" value="Unassembled WGS sequence"/>
</dbReference>
<organism evidence="2 3">
    <name type="scientific">Microbacterium proteolyticum</name>
    <dbReference type="NCBI Taxonomy" id="1572644"/>
    <lineage>
        <taxon>Bacteria</taxon>
        <taxon>Bacillati</taxon>
        <taxon>Actinomycetota</taxon>
        <taxon>Actinomycetes</taxon>
        <taxon>Micrococcales</taxon>
        <taxon>Microbacteriaceae</taxon>
        <taxon>Microbacterium</taxon>
    </lineage>
</organism>
<dbReference type="RefSeq" id="WP_183418185.1">
    <property type="nucleotide sequence ID" value="NZ_JACHXY010000001.1"/>
</dbReference>
<feature type="compositionally biased region" description="Pro residues" evidence="1">
    <location>
        <begin position="13"/>
        <end position="46"/>
    </location>
</feature>
<accession>A0A7W5GE60</accession>